<evidence type="ECO:0000256" key="1">
    <source>
        <dbReference type="ARBA" id="ARBA00004184"/>
    </source>
</evidence>
<reference evidence="7 8" key="1">
    <citation type="submission" date="2024-01" db="EMBL/GenBank/DDBJ databases">
        <title>The genomes of 5 underutilized Papilionoideae crops provide insights into root nodulation and disease resistanc.</title>
        <authorList>
            <person name="Jiang F."/>
        </authorList>
    </citation>
    <scope>NUCLEOTIDE SEQUENCE [LARGE SCALE GENOMIC DNA]</scope>
    <source>
        <strain evidence="7">DUOXIRENSHENG_FW03</strain>
        <tissue evidence="7">Leaves</tissue>
    </source>
</reference>
<dbReference type="Proteomes" id="UP001386955">
    <property type="component" value="Unassembled WGS sequence"/>
</dbReference>
<keyword evidence="3" id="KW-0833">Ubl conjugation pathway</keyword>
<keyword evidence="8" id="KW-1185">Reference proteome</keyword>
<dbReference type="InterPro" id="IPR011333">
    <property type="entry name" value="SKP1/BTB/POZ_sf"/>
</dbReference>
<dbReference type="PROSITE" id="PS50097">
    <property type="entry name" value="BTB"/>
    <property type="match status" value="1"/>
</dbReference>
<evidence type="ECO:0000256" key="5">
    <source>
        <dbReference type="SAM" id="MobiDB-lite"/>
    </source>
</evidence>
<dbReference type="InterPro" id="IPR000210">
    <property type="entry name" value="BTB/POZ_dom"/>
</dbReference>
<dbReference type="InterPro" id="IPR027356">
    <property type="entry name" value="NPH3_dom"/>
</dbReference>
<feature type="coiled-coil region" evidence="4">
    <location>
        <begin position="401"/>
        <end position="428"/>
    </location>
</feature>
<dbReference type="SUPFAM" id="SSF54695">
    <property type="entry name" value="POZ domain"/>
    <property type="match status" value="1"/>
</dbReference>
<dbReference type="PANTHER" id="PTHR32370">
    <property type="entry name" value="OS12G0117600 PROTEIN"/>
    <property type="match status" value="1"/>
</dbReference>
<proteinExistence type="predicted"/>
<name>A0AAN9XSP8_PSOTE</name>
<sequence length="482" mass="54102">MCYRVECRSCGRYTWGGCGRHLTTLYSSIDQGMHCTCRSWPGVVMPSQRTTTTTPSPSPTHQPSQSITSSQVHDNFQNWGHIGRTMVLPWAMGILKIKEAVLDSNLQQFFWGYTTCRETEIDVVGILPSFAILSRERERETVGDAALLRFCTTGLPSDIVIEVDDMDFHLHKSPLMSKSRKLHHLITEHEANHSSEADKHCHLAFADFPGGSDTFELAAKFCFGAKIELSSSNVAPLRCAGEFLEMTEQHSEQNLITKTETFVSHSVLNSVKDSIIALKTCERLMPLAETLGITRRCVDSIVSVSDSASILRRNVEDDDFWLEELTLLGLPMFKQLILGMKRCELKPEIIETCILQYAKKHIPGLSRKAPSCSEAEQKELAVAGEEESDVCRAGKVAVRENQVLRLDMDSMRTRVNELERECSRLKRAIEKMGPRGGGPWRASLALGRKFGCKFKTQVCDSHEPATVVETREGTSLRRPHRE</sequence>
<evidence type="ECO:0000313" key="8">
    <source>
        <dbReference type="Proteomes" id="UP001386955"/>
    </source>
</evidence>
<dbReference type="Pfam" id="PF03000">
    <property type="entry name" value="NPH3"/>
    <property type="match status" value="1"/>
</dbReference>
<feature type="domain" description="BTB" evidence="6">
    <location>
        <begin position="157"/>
        <end position="231"/>
    </location>
</feature>
<organism evidence="7 8">
    <name type="scientific">Psophocarpus tetragonolobus</name>
    <name type="common">Winged bean</name>
    <name type="synonym">Dolichos tetragonolobus</name>
    <dbReference type="NCBI Taxonomy" id="3891"/>
    <lineage>
        <taxon>Eukaryota</taxon>
        <taxon>Viridiplantae</taxon>
        <taxon>Streptophyta</taxon>
        <taxon>Embryophyta</taxon>
        <taxon>Tracheophyta</taxon>
        <taxon>Spermatophyta</taxon>
        <taxon>Magnoliopsida</taxon>
        <taxon>eudicotyledons</taxon>
        <taxon>Gunneridae</taxon>
        <taxon>Pentapetalae</taxon>
        <taxon>rosids</taxon>
        <taxon>fabids</taxon>
        <taxon>Fabales</taxon>
        <taxon>Fabaceae</taxon>
        <taxon>Papilionoideae</taxon>
        <taxon>50 kb inversion clade</taxon>
        <taxon>NPAAA clade</taxon>
        <taxon>indigoferoid/millettioid clade</taxon>
        <taxon>Phaseoleae</taxon>
        <taxon>Psophocarpus</taxon>
    </lineage>
</organism>
<comment type="caution">
    <text evidence="7">The sequence shown here is derived from an EMBL/GenBank/DDBJ whole genome shotgun (WGS) entry which is preliminary data.</text>
</comment>
<dbReference type="GO" id="GO:0012505">
    <property type="term" value="C:endomembrane system"/>
    <property type="evidence" value="ECO:0007669"/>
    <property type="project" value="UniProtKB-SubCell"/>
</dbReference>
<dbReference type="AlphaFoldDB" id="A0AAN9XSP8"/>
<evidence type="ECO:0000256" key="2">
    <source>
        <dbReference type="ARBA" id="ARBA00004906"/>
    </source>
</evidence>
<comment type="pathway">
    <text evidence="2">Protein modification; protein ubiquitination.</text>
</comment>
<accession>A0AAN9XSP8</accession>
<feature type="region of interest" description="Disordered" evidence="5">
    <location>
        <begin position="46"/>
        <end position="69"/>
    </location>
</feature>
<dbReference type="InterPro" id="IPR043454">
    <property type="entry name" value="NPH3/RPT2-like"/>
</dbReference>
<dbReference type="Gene3D" id="3.30.710.10">
    <property type="entry name" value="Potassium Channel Kv1.1, Chain A"/>
    <property type="match status" value="1"/>
</dbReference>
<evidence type="ECO:0000256" key="3">
    <source>
        <dbReference type="ARBA" id="ARBA00022786"/>
    </source>
</evidence>
<protein>
    <recommendedName>
        <fullName evidence="6">BTB domain-containing protein</fullName>
    </recommendedName>
</protein>
<dbReference type="EMBL" id="JAYMYS010000002">
    <property type="protein sequence ID" value="KAK7406615.1"/>
    <property type="molecule type" value="Genomic_DNA"/>
</dbReference>
<evidence type="ECO:0000259" key="6">
    <source>
        <dbReference type="PROSITE" id="PS50097"/>
    </source>
</evidence>
<gene>
    <name evidence="7" type="ORF">VNO78_08244</name>
</gene>
<evidence type="ECO:0000256" key="4">
    <source>
        <dbReference type="SAM" id="Coils"/>
    </source>
</evidence>
<dbReference type="Pfam" id="PF00651">
    <property type="entry name" value="BTB"/>
    <property type="match status" value="1"/>
</dbReference>
<evidence type="ECO:0000313" key="7">
    <source>
        <dbReference type="EMBL" id="KAK7406615.1"/>
    </source>
</evidence>
<keyword evidence="4" id="KW-0175">Coiled coil</keyword>
<comment type="subcellular location">
    <subcellularLocation>
        <location evidence="1">Endomembrane system</location>
        <topology evidence="1">Peripheral membrane protein</topology>
    </subcellularLocation>
</comment>